<feature type="transmembrane region" description="Helical" evidence="1">
    <location>
        <begin position="12"/>
        <end position="32"/>
    </location>
</feature>
<keyword evidence="3" id="KW-1185">Reference proteome</keyword>
<sequence>MIIVTLKIMKNRPYLEILSVYGLFFIFIYRLVELLRLLNLLVPTIDIRYIQNNNKILDDNS</sequence>
<protein>
    <submittedName>
        <fullName evidence="2">Uncharacterized protein</fullName>
    </submittedName>
</protein>
<gene>
    <name evidence="2" type="ORF">HLPR_10270</name>
</gene>
<dbReference type="KEGG" id="hprf:HLPR_10270"/>
<reference evidence="2 3" key="1">
    <citation type="submission" date="2023-08" db="EMBL/GenBank/DDBJ databases">
        <title>Helicovermis profunda gen. nov., sp. nov., a novel mesophilic, fermentative bacterium within the Bacillota from a deep-sea hydrothermal vent chimney.</title>
        <authorList>
            <person name="Miyazaki U."/>
            <person name="Mizutani D."/>
            <person name="Hashimoto Y."/>
            <person name="Tame A."/>
            <person name="Sawayama S."/>
            <person name="Miyazaki J."/>
            <person name="Takai K."/>
            <person name="Nakagawa S."/>
        </authorList>
    </citation>
    <scope>NUCLEOTIDE SEQUENCE [LARGE SCALE GENOMIC DNA]</scope>
    <source>
        <strain evidence="2 3">S502</strain>
    </source>
</reference>
<proteinExistence type="predicted"/>
<evidence type="ECO:0000256" key="1">
    <source>
        <dbReference type="SAM" id="Phobius"/>
    </source>
</evidence>
<dbReference type="EMBL" id="AP028654">
    <property type="protein sequence ID" value="BEP28696.1"/>
    <property type="molecule type" value="Genomic_DNA"/>
</dbReference>
<evidence type="ECO:0000313" key="3">
    <source>
        <dbReference type="Proteomes" id="UP001321786"/>
    </source>
</evidence>
<dbReference type="Proteomes" id="UP001321786">
    <property type="component" value="Chromosome"/>
</dbReference>
<dbReference type="AlphaFoldDB" id="A0AAU9E283"/>
<keyword evidence="1" id="KW-0472">Membrane</keyword>
<name>A0AAU9E283_9FIRM</name>
<keyword evidence="1" id="KW-0812">Transmembrane</keyword>
<organism evidence="2 3">
    <name type="scientific">Helicovermis profundi</name>
    <dbReference type="NCBI Taxonomy" id="3065157"/>
    <lineage>
        <taxon>Bacteria</taxon>
        <taxon>Bacillati</taxon>
        <taxon>Bacillota</taxon>
        <taxon>Clostridia</taxon>
        <taxon>Helicovermis</taxon>
    </lineage>
</organism>
<keyword evidence="1" id="KW-1133">Transmembrane helix</keyword>
<accession>A0AAU9E283</accession>
<evidence type="ECO:0000313" key="2">
    <source>
        <dbReference type="EMBL" id="BEP28696.1"/>
    </source>
</evidence>